<gene>
    <name evidence="1" type="ORF">GMRT_12092</name>
</gene>
<keyword evidence="2" id="KW-1185">Reference proteome</keyword>
<reference evidence="1 2" key="1">
    <citation type="submission" date="2019-05" db="EMBL/GenBank/DDBJ databases">
        <title>The compact genome of Giardia muris reveals important steps in the evolution of intestinal protozoan parasites.</title>
        <authorList>
            <person name="Xu F."/>
            <person name="Jimenez-Gonzalez A."/>
            <person name="Einarsson E."/>
            <person name="Astvaldsson A."/>
            <person name="Peirasmaki D."/>
            <person name="Eckmann L."/>
            <person name="Andersson J.O."/>
            <person name="Svard S.G."/>
            <person name="Jerlstrom-Hultqvist J."/>
        </authorList>
    </citation>
    <scope>NUCLEOTIDE SEQUENCE [LARGE SCALE GENOMIC DNA]</scope>
    <source>
        <strain evidence="1 2">Roberts-Thomson</strain>
    </source>
</reference>
<dbReference type="InterPro" id="IPR011989">
    <property type="entry name" value="ARM-like"/>
</dbReference>
<evidence type="ECO:0000313" key="1">
    <source>
        <dbReference type="EMBL" id="TNJ27045.1"/>
    </source>
</evidence>
<evidence type="ECO:0000313" key="2">
    <source>
        <dbReference type="Proteomes" id="UP000315496"/>
    </source>
</evidence>
<name>A0A4Z1SQ77_GIAMU</name>
<dbReference type="VEuPathDB" id="GiardiaDB:GMRT_12092"/>
<dbReference type="Proteomes" id="UP000315496">
    <property type="component" value="Chromosome 4"/>
</dbReference>
<dbReference type="EMBL" id="VDLU01000004">
    <property type="protein sequence ID" value="TNJ27045.1"/>
    <property type="molecule type" value="Genomic_DNA"/>
</dbReference>
<comment type="caution">
    <text evidence="1">The sequence shown here is derived from an EMBL/GenBank/DDBJ whole genome shotgun (WGS) entry which is preliminary data.</text>
</comment>
<accession>A0A4Z1SQ77</accession>
<organism evidence="1 2">
    <name type="scientific">Giardia muris</name>
    <dbReference type="NCBI Taxonomy" id="5742"/>
    <lineage>
        <taxon>Eukaryota</taxon>
        <taxon>Metamonada</taxon>
        <taxon>Diplomonadida</taxon>
        <taxon>Hexamitidae</taxon>
        <taxon>Giardiinae</taxon>
        <taxon>Giardia</taxon>
    </lineage>
</organism>
<protein>
    <recommendedName>
        <fullName evidence="3">Proteasome activator complex subunit 4</fullName>
    </recommendedName>
</protein>
<dbReference type="SUPFAM" id="SSF48371">
    <property type="entry name" value="ARM repeat"/>
    <property type="match status" value="2"/>
</dbReference>
<dbReference type="Gene3D" id="1.25.10.10">
    <property type="entry name" value="Leucine-rich Repeat Variant"/>
    <property type="match status" value="1"/>
</dbReference>
<sequence>MALPRNLLLSPLDLGSDGVNAVPWVLEQIRTSRDSGVLLGALIALREMAAGQVPFTVSERVELVELLLELLLYRTTSLPKELLAEIGRLTAVLCHALPSLPIVIPWRPLLALIENSVFSCSGGLVRPDLLAMELRQTLSSLALYFDPREYEDLFAAIAQHRPVAGETEKAYRYAYLIAYFVPYTSGSYARSLLVAQEPKLASGALERLLPDTCVAPDAAAAIEQHCGFIEATHTFFQALLNDILAVCSQVHHPAVAAPLLAGLGSLLSARPDLTLGTATPDIMRFVRIAFPAGYIIARPEQFTSEAAGPMDRAHPDWWPTFIDSDTSLLDWLVDYEPGSNLWALVRQEVAHARYKTLLGQETGTSLVLNRAYLADNPFYQLLCTDVYIACYQGMYKSKFDAELPLFFASANRARLLPDEWDQVSFRWRILKVVAAPVLVVAHAVIVEPLADILDDLGAPIVRWKLLQTKSGSFLLPHTECCMNRLMDAFLARSWDVCTRILRDAAQDNGAHGVSHTHALEVLELITDTLLDRWTDPSSEGFTIPEAIYFATHYISLDQKQHSVVALRFLACLLGSIPTISEEDLARSAPQGTLGDALETMVRALLQLARDAPAPPRLDMDAEPSANHFCIVQSGGDNAVITYIQQTLTSLVAALDGTFLHKRLFPILETTLDDEAVGSAHPRLNVGLGAFVAGIAGRIDADRFSDSLRDVVIRLLNILQGDRPGRERLAAAQGLAACVQHDPHVTGTERRALVVKFIEDYIAQSLSELCVLLENTPDGDVGSGDEFENTALGRSLSLLEGTSLILDALIGACTEAFIIDWRPIPPRTYKPVRWCVPTEDSIALAQRLVDTVLATLETLPPTRKLADIHVRLCDALSPYARNEAHVLSASVPLTSPTLSSLLQSVGVGIAALEPDDALTRIVPRPRLAVFGDPHSSTNASDFRVPLISTYTGCVGGMLMVSQELRRKTNKTTALFCPSPERARWLPDEPAPAYHLSLGATTIVKVLSRCLASLRGARGADRTINRALGVLQRLGHWKDTQNEGDIQCDVIRSCDTSQRRCPERITRLSLNLLAYSMYKVRQATAVEAVPGWLNDDVVSLVSMLLDIYLCGGKKISAHALVFLGELSHHAPQLATATFQLLCQISRGLAGQTGSSTVVLCRCAALLCSTTSLFGYWTGLLGFPLDIVYRELASVLEALARMDGIGLDSAFTYFSRVCKAYRVIPPLRTGAVPSTTVLVTDMPVRVLEQVPTEQSSAAARLVACIAADASRFLSEDFLCHTPNAHHCALFAWRLHSSALPPLPLTIDLFKELINLFKRNRSALMSQVIFGLPAVIAAYYPQGIRTERTFLAPIRLRRLLVAEASALIPQLLQMAMGAEEAKNKFVTKDYQRRVGRLWGGLVAIGGVDILRIILRAVLDILEREDDAHPALRQQEHLALSMAILFATRALLHYREDDVYRLLLPTLTRLVGAIFLRISEVTPYSFVIGYWTHAVHGAVVGFGSDLVSVYDSELAWIRQLITTREIGRQSSRQIAGRIALFGALLEGVTSCLPALASELATNVLASALDALEAGHPLGWSPIINGAMHIVLGTSLAVAAGTEGAAAVIRGLAQRMTGWLATHPNERSQPTREDVDFQHDADLYVSILRYISQSYSRLMCKVAGSDCLLTLTRVLDVDVMQKSAVDAAMIAWAYARSANPATIATELANVWEASHSTYGRTLLVAVAGIIATELLAFQSIGTPMVEDCVGLLLLAATRETRRVQLAAARSFTMFVLRLPEARARALIERVITLAKEKNTIQRVGCAMFLGSVSNCLVATLDSLAVVPVLFLARLVNSVHPAVREVTRHFFGQFWRRFERHPTWLTFLFGPEELEMLSESRHGAVYVT</sequence>
<proteinExistence type="predicted"/>
<evidence type="ECO:0008006" key="3">
    <source>
        <dbReference type="Google" id="ProtNLM"/>
    </source>
</evidence>
<dbReference type="InterPro" id="IPR016024">
    <property type="entry name" value="ARM-type_fold"/>
</dbReference>